<dbReference type="Proteomes" id="UP001497623">
    <property type="component" value="Unassembled WGS sequence"/>
</dbReference>
<organism evidence="2 3">
    <name type="scientific">Meganyctiphanes norvegica</name>
    <name type="common">Northern krill</name>
    <name type="synonym">Thysanopoda norvegica</name>
    <dbReference type="NCBI Taxonomy" id="48144"/>
    <lineage>
        <taxon>Eukaryota</taxon>
        <taxon>Metazoa</taxon>
        <taxon>Ecdysozoa</taxon>
        <taxon>Arthropoda</taxon>
        <taxon>Crustacea</taxon>
        <taxon>Multicrustacea</taxon>
        <taxon>Malacostraca</taxon>
        <taxon>Eumalacostraca</taxon>
        <taxon>Eucarida</taxon>
        <taxon>Euphausiacea</taxon>
        <taxon>Euphausiidae</taxon>
        <taxon>Meganyctiphanes</taxon>
    </lineage>
</organism>
<feature type="region of interest" description="Disordered" evidence="1">
    <location>
        <begin position="283"/>
        <end position="314"/>
    </location>
</feature>
<keyword evidence="3" id="KW-1185">Reference proteome</keyword>
<dbReference type="AlphaFoldDB" id="A0AAV2QUF2"/>
<name>A0AAV2QUF2_MEGNR</name>
<dbReference type="EMBL" id="CAXKWB010011688">
    <property type="protein sequence ID" value="CAL4102191.1"/>
    <property type="molecule type" value="Genomic_DNA"/>
</dbReference>
<proteinExistence type="predicted"/>
<protein>
    <submittedName>
        <fullName evidence="2">Uncharacterized protein</fullName>
    </submittedName>
</protein>
<evidence type="ECO:0000313" key="2">
    <source>
        <dbReference type="EMBL" id="CAL4102191.1"/>
    </source>
</evidence>
<evidence type="ECO:0000313" key="3">
    <source>
        <dbReference type="Proteomes" id="UP001497623"/>
    </source>
</evidence>
<accession>A0AAV2QUF2</accession>
<sequence>YIVYDAAEAGPSLKSQEHNRLRLERPLMHSLTNKRKGYQNSATKKILGHPTKYGASGNYANDPNTGFVMKNPKDVSYWVPPFTAGGRVNVAFQFWVPVSISGFFIQGRDLESALKSPNPNAYIAKLFVEYLATNTSAKDIFGDFGSNTPLLEQGVSTIMDFVVPYVKSMVGYNMEMENEIEPIQFNMPELGKTLSRHKRYVDEDGWTIIGGKGSKTSHSNKQEDESVLGEDSSSPSFSDQILSSLLHVSDEDGWGSISSTVPVAEGRVLRVAPADNDGWVTIGGRGNPEDDDGGILSPTAHLQSSESDSIDDLPQRHDNDRLLWDHHIPISHNNIYDFDDGKKLF</sequence>
<comment type="caution">
    <text evidence="2">The sequence shown here is derived from an EMBL/GenBank/DDBJ whole genome shotgun (WGS) entry which is preliminary data.</text>
</comment>
<evidence type="ECO:0000256" key="1">
    <source>
        <dbReference type="SAM" id="MobiDB-lite"/>
    </source>
</evidence>
<gene>
    <name evidence="2" type="ORF">MNOR_LOCUS17196</name>
</gene>
<reference evidence="2 3" key="1">
    <citation type="submission" date="2024-05" db="EMBL/GenBank/DDBJ databases">
        <authorList>
            <person name="Wallberg A."/>
        </authorList>
    </citation>
    <scope>NUCLEOTIDE SEQUENCE [LARGE SCALE GENOMIC DNA]</scope>
</reference>
<feature type="non-terminal residue" evidence="2">
    <location>
        <position position="1"/>
    </location>
</feature>
<feature type="region of interest" description="Disordered" evidence="1">
    <location>
        <begin position="211"/>
        <end position="235"/>
    </location>
</feature>